<accession>A0ABQ7KV47</accession>
<feature type="compositionally biased region" description="Polar residues" evidence="1">
    <location>
        <begin position="1"/>
        <end position="21"/>
    </location>
</feature>
<evidence type="ECO:0000256" key="1">
    <source>
        <dbReference type="SAM" id="MobiDB-lite"/>
    </source>
</evidence>
<feature type="compositionally biased region" description="Basic and acidic residues" evidence="1">
    <location>
        <begin position="129"/>
        <end position="143"/>
    </location>
</feature>
<reference evidence="2 3" key="1">
    <citation type="submission" date="2021-03" db="EMBL/GenBank/DDBJ databases">
        <authorList>
            <person name="King G.J."/>
            <person name="Bancroft I."/>
            <person name="Baten A."/>
            <person name="Bloomfield J."/>
            <person name="Borpatragohain P."/>
            <person name="He Z."/>
            <person name="Irish N."/>
            <person name="Irwin J."/>
            <person name="Liu K."/>
            <person name="Mauleon R.P."/>
            <person name="Moore J."/>
            <person name="Morris R."/>
            <person name="Ostergaard L."/>
            <person name="Wang B."/>
            <person name="Wells R."/>
        </authorList>
    </citation>
    <scope>NUCLEOTIDE SEQUENCE [LARGE SCALE GENOMIC DNA]</scope>
    <source>
        <strain evidence="2">R-o-18</strain>
        <tissue evidence="2">Leaf</tissue>
    </source>
</reference>
<feature type="region of interest" description="Disordered" evidence="1">
    <location>
        <begin position="1"/>
        <end position="28"/>
    </location>
</feature>
<gene>
    <name evidence="2" type="primary">A07p008030.1_BraROA</name>
    <name evidence="2" type="ORF">IGI04_026039</name>
</gene>
<dbReference type="EMBL" id="JADBGQ010000009">
    <property type="protein sequence ID" value="KAG5378197.1"/>
    <property type="molecule type" value="Genomic_DNA"/>
</dbReference>
<name>A0ABQ7KV47_BRACM</name>
<feature type="compositionally biased region" description="Basic and acidic residues" evidence="1">
    <location>
        <begin position="167"/>
        <end position="179"/>
    </location>
</feature>
<sequence length="422" mass="47915">MSTNDADNVQTPLNGGSSTDLHTPVADVSAANAQANAATLEEFKKMFATYEKRSEEHDKLVNTLTKQVETLTARTQAIRPRGTTKIRGKRLDFPTPLDRAGVARERPSGQNPSEKSPIEKGNPENLPHPAKDSEDNEAEHIDLDPSDVSNDTDEDVDRHPRRTRSRSAREGSPFEKPMTEEEEVAYWNEQEELAERKTELTRSKRRQARKSTDETSDIHDLRDYIIPRTLHDQLPCLGSKTSREATCWRALGTYVSILISLGEHSAHKRISLGHKELEDSPLDQIKLWKPPDLQQFQHHCRDYQTRSGDGEFTRGNGEVITGAGEEIMFSSQIKERQRDKLSLQKIRKQPTQGNYLDSKKRMKPDLLAVVTGQTVLRFTLFEKKEPSYEKTCPTFLVFPTSTTNQFEAEPIQGCKLLILQLR</sequence>
<evidence type="ECO:0000313" key="2">
    <source>
        <dbReference type="EMBL" id="KAG5378197.1"/>
    </source>
</evidence>
<feature type="region of interest" description="Disordered" evidence="1">
    <location>
        <begin position="73"/>
        <end position="216"/>
    </location>
</feature>
<keyword evidence="3" id="KW-1185">Reference proteome</keyword>
<protein>
    <submittedName>
        <fullName evidence="2">Uncharacterized protein</fullName>
    </submittedName>
</protein>
<evidence type="ECO:0000313" key="3">
    <source>
        <dbReference type="Proteomes" id="UP000823674"/>
    </source>
</evidence>
<comment type="caution">
    <text evidence="2">The sequence shown here is derived from an EMBL/GenBank/DDBJ whole genome shotgun (WGS) entry which is preliminary data.</text>
</comment>
<feature type="compositionally biased region" description="Acidic residues" evidence="1">
    <location>
        <begin position="180"/>
        <end position="192"/>
    </location>
</feature>
<feature type="compositionally biased region" description="Basic and acidic residues" evidence="1">
    <location>
        <begin position="193"/>
        <end position="202"/>
    </location>
</feature>
<proteinExistence type="predicted"/>
<organism evidence="2 3">
    <name type="scientific">Brassica rapa subsp. trilocularis</name>
    <dbReference type="NCBI Taxonomy" id="1813537"/>
    <lineage>
        <taxon>Eukaryota</taxon>
        <taxon>Viridiplantae</taxon>
        <taxon>Streptophyta</taxon>
        <taxon>Embryophyta</taxon>
        <taxon>Tracheophyta</taxon>
        <taxon>Spermatophyta</taxon>
        <taxon>Magnoliopsida</taxon>
        <taxon>eudicotyledons</taxon>
        <taxon>Gunneridae</taxon>
        <taxon>Pentapetalae</taxon>
        <taxon>rosids</taxon>
        <taxon>malvids</taxon>
        <taxon>Brassicales</taxon>
        <taxon>Brassicaceae</taxon>
        <taxon>Brassiceae</taxon>
        <taxon>Brassica</taxon>
    </lineage>
</organism>
<dbReference type="Proteomes" id="UP000823674">
    <property type="component" value="Chromosome A07"/>
</dbReference>